<evidence type="ECO:0000313" key="1">
    <source>
        <dbReference type="EMBL" id="KAK0459907.1"/>
    </source>
</evidence>
<reference evidence="1" key="1">
    <citation type="submission" date="2023-06" db="EMBL/GenBank/DDBJ databases">
        <authorList>
            <consortium name="Lawrence Berkeley National Laboratory"/>
            <person name="Ahrendt S."/>
            <person name="Sahu N."/>
            <person name="Indic B."/>
            <person name="Wong-Bajracharya J."/>
            <person name="Merenyi Z."/>
            <person name="Ke H.-M."/>
            <person name="Monk M."/>
            <person name="Kocsube S."/>
            <person name="Drula E."/>
            <person name="Lipzen A."/>
            <person name="Balint B."/>
            <person name="Henrissat B."/>
            <person name="Andreopoulos B."/>
            <person name="Martin F.M."/>
            <person name="Harder C.B."/>
            <person name="Rigling D."/>
            <person name="Ford K.L."/>
            <person name="Foster G.D."/>
            <person name="Pangilinan J."/>
            <person name="Papanicolaou A."/>
            <person name="Barry K."/>
            <person name="LaButti K."/>
            <person name="Viragh M."/>
            <person name="Koriabine M."/>
            <person name="Yan M."/>
            <person name="Riley R."/>
            <person name="Champramary S."/>
            <person name="Plett K.L."/>
            <person name="Tsai I.J."/>
            <person name="Slot J."/>
            <person name="Sipos G."/>
            <person name="Plett J."/>
            <person name="Nagy L.G."/>
            <person name="Grigoriev I.V."/>
        </authorList>
    </citation>
    <scope>NUCLEOTIDE SEQUENCE</scope>
    <source>
        <strain evidence="1">ICMP 16352</strain>
    </source>
</reference>
<dbReference type="Proteomes" id="UP001175227">
    <property type="component" value="Unassembled WGS sequence"/>
</dbReference>
<keyword evidence="2" id="KW-1185">Reference proteome</keyword>
<sequence>MCAGGQEVAVGDGDTRRGWASARARGVEGRCHGASVAERGWTGRVVTPALLVSNEHWA</sequence>
<protein>
    <submittedName>
        <fullName evidence="1">Uncharacterized protein</fullName>
    </submittedName>
</protein>
<organism evidence="1 2">
    <name type="scientific">Armillaria novae-zelandiae</name>
    <dbReference type="NCBI Taxonomy" id="153914"/>
    <lineage>
        <taxon>Eukaryota</taxon>
        <taxon>Fungi</taxon>
        <taxon>Dikarya</taxon>
        <taxon>Basidiomycota</taxon>
        <taxon>Agaricomycotina</taxon>
        <taxon>Agaricomycetes</taxon>
        <taxon>Agaricomycetidae</taxon>
        <taxon>Agaricales</taxon>
        <taxon>Marasmiineae</taxon>
        <taxon>Physalacriaceae</taxon>
        <taxon>Armillaria</taxon>
    </lineage>
</organism>
<comment type="caution">
    <text evidence="1">The sequence shown here is derived from an EMBL/GenBank/DDBJ whole genome shotgun (WGS) entry which is preliminary data.</text>
</comment>
<evidence type="ECO:0000313" key="2">
    <source>
        <dbReference type="Proteomes" id="UP001175227"/>
    </source>
</evidence>
<proteinExistence type="predicted"/>
<name>A0AA39KEX1_9AGAR</name>
<accession>A0AA39KEX1</accession>
<gene>
    <name evidence="1" type="ORF">IW261DRAFT_1600087</name>
</gene>
<dbReference type="AlphaFoldDB" id="A0AA39KEX1"/>
<feature type="non-terminal residue" evidence="1">
    <location>
        <position position="58"/>
    </location>
</feature>
<dbReference type="EMBL" id="JAUEPR010000202">
    <property type="protein sequence ID" value="KAK0459907.1"/>
    <property type="molecule type" value="Genomic_DNA"/>
</dbReference>